<dbReference type="AlphaFoldDB" id="A0AAE0TKR4"/>
<comment type="caution">
    <text evidence="3">The sequence shown here is derived from an EMBL/GenBank/DDBJ whole genome shotgun (WGS) entry which is preliminary data.</text>
</comment>
<evidence type="ECO:0000313" key="3">
    <source>
        <dbReference type="EMBL" id="KAK3612174.1"/>
    </source>
</evidence>
<protein>
    <submittedName>
        <fullName evidence="3">Uncharacterized protein</fullName>
    </submittedName>
</protein>
<gene>
    <name evidence="3" type="ORF">CHS0354_016559</name>
</gene>
<keyword evidence="1" id="KW-0812">Transmembrane</keyword>
<feature type="chain" id="PRO_5042293333" evidence="2">
    <location>
        <begin position="25"/>
        <end position="113"/>
    </location>
</feature>
<evidence type="ECO:0000313" key="4">
    <source>
        <dbReference type="Proteomes" id="UP001195483"/>
    </source>
</evidence>
<dbReference type="Proteomes" id="UP001195483">
    <property type="component" value="Unassembled WGS sequence"/>
</dbReference>
<dbReference type="EMBL" id="JAEAOA010001023">
    <property type="protein sequence ID" value="KAK3612174.1"/>
    <property type="molecule type" value="Genomic_DNA"/>
</dbReference>
<organism evidence="3 4">
    <name type="scientific">Potamilus streckersoni</name>
    <dbReference type="NCBI Taxonomy" id="2493646"/>
    <lineage>
        <taxon>Eukaryota</taxon>
        <taxon>Metazoa</taxon>
        <taxon>Spiralia</taxon>
        <taxon>Lophotrochozoa</taxon>
        <taxon>Mollusca</taxon>
        <taxon>Bivalvia</taxon>
        <taxon>Autobranchia</taxon>
        <taxon>Heteroconchia</taxon>
        <taxon>Palaeoheterodonta</taxon>
        <taxon>Unionida</taxon>
        <taxon>Unionoidea</taxon>
        <taxon>Unionidae</taxon>
        <taxon>Ambleminae</taxon>
        <taxon>Lampsilini</taxon>
        <taxon>Potamilus</taxon>
    </lineage>
</organism>
<keyword evidence="2" id="KW-0732">Signal</keyword>
<name>A0AAE0TKR4_9BIVA</name>
<keyword evidence="1" id="KW-0472">Membrane</keyword>
<proteinExistence type="predicted"/>
<reference evidence="3" key="1">
    <citation type="journal article" date="2021" name="Genome Biol. Evol.">
        <title>A High-Quality Reference Genome for a Parasitic Bivalve with Doubly Uniparental Inheritance (Bivalvia: Unionida).</title>
        <authorList>
            <person name="Smith C.H."/>
        </authorList>
    </citation>
    <scope>NUCLEOTIDE SEQUENCE</scope>
    <source>
        <strain evidence="3">CHS0354</strain>
    </source>
</reference>
<evidence type="ECO:0000256" key="1">
    <source>
        <dbReference type="SAM" id="Phobius"/>
    </source>
</evidence>
<keyword evidence="1" id="KW-1133">Transmembrane helix</keyword>
<evidence type="ECO:0000256" key="2">
    <source>
        <dbReference type="SAM" id="SignalP"/>
    </source>
</evidence>
<sequence length="113" mass="12536">MKCLSLFQTVAIVSCLLFASMVSGAGFDYNDTLIPLFLLLLVIFPRLNYGSAKRNGDSTEVNVESDSAFYNRVVCTEGTSPNCLTCFNLSNWQTCSTNKVCDFNRRNNICIPV</sequence>
<feature type="transmembrane region" description="Helical" evidence="1">
    <location>
        <begin position="34"/>
        <end position="49"/>
    </location>
</feature>
<accession>A0AAE0TKR4</accession>
<keyword evidence="4" id="KW-1185">Reference proteome</keyword>
<dbReference type="PROSITE" id="PS51257">
    <property type="entry name" value="PROKAR_LIPOPROTEIN"/>
    <property type="match status" value="1"/>
</dbReference>
<reference evidence="3" key="2">
    <citation type="journal article" date="2021" name="Genome Biol. Evol.">
        <title>Developing a high-quality reference genome for a parasitic bivalve with doubly uniparental inheritance (Bivalvia: Unionida).</title>
        <authorList>
            <person name="Smith C.H."/>
        </authorList>
    </citation>
    <scope>NUCLEOTIDE SEQUENCE</scope>
    <source>
        <strain evidence="3">CHS0354</strain>
        <tissue evidence="3">Mantle</tissue>
    </source>
</reference>
<feature type="signal peptide" evidence="2">
    <location>
        <begin position="1"/>
        <end position="24"/>
    </location>
</feature>
<reference evidence="3" key="3">
    <citation type="submission" date="2023-05" db="EMBL/GenBank/DDBJ databases">
        <authorList>
            <person name="Smith C.H."/>
        </authorList>
    </citation>
    <scope>NUCLEOTIDE SEQUENCE</scope>
    <source>
        <strain evidence="3">CHS0354</strain>
        <tissue evidence="3">Mantle</tissue>
    </source>
</reference>